<dbReference type="EMBL" id="VUNC01000001">
    <property type="protein sequence ID" value="MST71761.1"/>
    <property type="molecule type" value="Genomic_DNA"/>
</dbReference>
<name>A0A6N7XQJ5_9ACTN</name>
<dbReference type="NCBIfam" id="NF037959">
    <property type="entry name" value="MFS_SpdSyn"/>
    <property type="match status" value="1"/>
</dbReference>
<evidence type="ECO:0000313" key="3">
    <source>
        <dbReference type="EMBL" id="MST71761.1"/>
    </source>
</evidence>
<dbReference type="InterPro" id="IPR029063">
    <property type="entry name" value="SAM-dependent_MTases_sf"/>
</dbReference>
<dbReference type="PANTHER" id="PTHR43317:SF1">
    <property type="entry name" value="THERMOSPERMINE SYNTHASE ACAULIS5"/>
    <property type="match status" value="1"/>
</dbReference>
<organism evidence="3 4">
    <name type="scientific">Olsenella porci</name>
    <dbReference type="NCBI Taxonomy" id="2652279"/>
    <lineage>
        <taxon>Bacteria</taxon>
        <taxon>Bacillati</taxon>
        <taxon>Actinomycetota</taxon>
        <taxon>Coriobacteriia</taxon>
        <taxon>Coriobacteriales</taxon>
        <taxon>Atopobiaceae</taxon>
        <taxon>Olsenella</taxon>
    </lineage>
</organism>
<reference evidence="3 4" key="1">
    <citation type="submission" date="2019-08" db="EMBL/GenBank/DDBJ databases">
        <title>In-depth cultivation of the pig gut microbiome towards novel bacterial diversity and tailored functional studies.</title>
        <authorList>
            <person name="Wylensek D."/>
            <person name="Hitch T.C.A."/>
            <person name="Clavel T."/>
        </authorList>
    </citation>
    <scope>NUCLEOTIDE SEQUENCE [LARGE SCALE GENOMIC DNA]</scope>
    <source>
        <strain evidence="3 4">CA-Schmier-601-WT-1</strain>
    </source>
</reference>
<proteinExistence type="predicted"/>
<feature type="transmembrane region" description="Helical" evidence="2">
    <location>
        <begin position="6"/>
        <end position="26"/>
    </location>
</feature>
<dbReference type="Proteomes" id="UP000469325">
    <property type="component" value="Unassembled WGS sequence"/>
</dbReference>
<comment type="caution">
    <text evidence="3">The sequence shown here is derived from an EMBL/GenBank/DDBJ whole genome shotgun (WGS) entry which is preliminary data.</text>
</comment>
<gene>
    <name evidence="3" type="ORF">FYJ68_01355</name>
</gene>
<evidence type="ECO:0000313" key="4">
    <source>
        <dbReference type="Proteomes" id="UP000469325"/>
    </source>
</evidence>
<dbReference type="Gene3D" id="3.40.50.150">
    <property type="entry name" value="Vaccinia Virus protein VP39"/>
    <property type="match status" value="1"/>
</dbReference>
<dbReference type="SUPFAM" id="SSF53335">
    <property type="entry name" value="S-adenosyl-L-methionine-dependent methyltransferases"/>
    <property type="match status" value="1"/>
</dbReference>
<dbReference type="Pfam" id="PF01564">
    <property type="entry name" value="Spermine_synth"/>
    <property type="match status" value="1"/>
</dbReference>
<evidence type="ECO:0000256" key="2">
    <source>
        <dbReference type="SAM" id="Phobius"/>
    </source>
</evidence>
<keyword evidence="1" id="KW-0620">Polyamine biosynthesis</keyword>
<keyword evidence="2" id="KW-0472">Membrane</keyword>
<dbReference type="GO" id="GO:0006596">
    <property type="term" value="P:polyamine biosynthetic process"/>
    <property type="evidence" value="ECO:0007669"/>
    <property type="project" value="UniProtKB-KW"/>
</dbReference>
<keyword evidence="2" id="KW-1133">Transmembrane helix</keyword>
<sequence>MPKPLVALFVFVCILDVIILLLPRLLRLRGVDMIRTKFGPALVFDSPTDEVGTVRLLNVRGTFQSVSFVGDDYAELACMYHQYFAEVLDIAGGADSALVIGGGGFSFPKWLVAHCPNTRIDVVEVDPAIIRIAHQKFFLDRLEEDYHAERDGRFRVECADGWAYLRGSDRRWDLVVNDAFSGKRPLGPMRTDAGARIIHEHLTERGIYLANVICPLEGRRSRTLEETVRTFAEEFAHVYVIPERPEDPRHNGDNVFVACDRELAIARQYRRK</sequence>
<dbReference type="AlphaFoldDB" id="A0A6N7XQJ5"/>
<keyword evidence="2" id="KW-0812">Transmembrane</keyword>
<dbReference type="RefSeq" id="WP_154433517.1">
    <property type="nucleotide sequence ID" value="NZ_VUNC01000001.1"/>
</dbReference>
<keyword evidence="4" id="KW-1185">Reference proteome</keyword>
<dbReference type="GO" id="GO:0010487">
    <property type="term" value="F:thermospermine synthase activity"/>
    <property type="evidence" value="ECO:0007669"/>
    <property type="project" value="TreeGrafter"/>
</dbReference>
<protein>
    <submittedName>
        <fullName evidence="3">Spermidine synthase</fullName>
    </submittedName>
</protein>
<accession>A0A6N7XQJ5</accession>
<dbReference type="PANTHER" id="PTHR43317">
    <property type="entry name" value="THERMOSPERMINE SYNTHASE ACAULIS5"/>
    <property type="match status" value="1"/>
</dbReference>
<evidence type="ECO:0000256" key="1">
    <source>
        <dbReference type="ARBA" id="ARBA00023115"/>
    </source>
</evidence>